<dbReference type="PANTHER" id="PTHR42905">
    <property type="entry name" value="PHOSPHOENOLPYRUVATE CARBOXYLASE"/>
    <property type="match status" value="1"/>
</dbReference>
<keyword evidence="5 6" id="KW-0456">Lyase</keyword>
<dbReference type="InterPro" id="IPR015813">
    <property type="entry name" value="Pyrv/PenolPyrv_kinase-like_dom"/>
</dbReference>
<dbReference type="CDD" id="cd00377">
    <property type="entry name" value="ICL_PEPM"/>
    <property type="match status" value="1"/>
</dbReference>
<dbReference type="EC" id="4.1.1.112" evidence="6"/>
<dbReference type="GO" id="GO:0000287">
    <property type="term" value="F:magnesium ion binding"/>
    <property type="evidence" value="ECO:0007669"/>
    <property type="project" value="UniProtKB-UniRule"/>
</dbReference>
<evidence type="ECO:0000256" key="2">
    <source>
        <dbReference type="ARBA" id="ARBA00022723"/>
    </source>
</evidence>
<dbReference type="Proteomes" id="UP000316123">
    <property type="component" value="Unassembled WGS sequence"/>
</dbReference>
<protein>
    <recommendedName>
        <fullName evidence="6">Oxaloacetate decarboxylase</fullName>
        <ecNumber evidence="6">4.1.1.112</ecNumber>
    </recommendedName>
</protein>
<dbReference type="InterPro" id="IPR039556">
    <property type="entry name" value="ICL/PEPM"/>
</dbReference>
<organism evidence="7 8">
    <name type="scientific">Pseudomonas marginalis</name>
    <name type="common">Pseudomonas panacis</name>
    <dbReference type="NCBI Taxonomy" id="298"/>
    <lineage>
        <taxon>Bacteria</taxon>
        <taxon>Pseudomonadati</taxon>
        <taxon>Pseudomonadota</taxon>
        <taxon>Gammaproteobacteria</taxon>
        <taxon>Pseudomonadales</taxon>
        <taxon>Pseudomonadaceae</taxon>
        <taxon>Pseudomonas</taxon>
    </lineage>
</organism>
<dbReference type="PANTHER" id="PTHR42905:SF3">
    <property type="entry name" value="OXALOACETATE DECARBOXYLASE"/>
    <property type="match status" value="1"/>
</dbReference>
<dbReference type="OrthoDB" id="9771433at2"/>
<feature type="binding site" evidence="6">
    <location>
        <position position="88"/>
    </location>
    <ligand>
        <name>Mg(2+)</name>
        <dbReference type="ChEBI" id="CHEBI:18420"/>
    </ligand>
</feature>
<dbReference type="InterPro" id="IPR040442">
    <property type="entry name" value="Pyrv_kinase-like_dom_sf"/>
</dbReference>
<gene>
    <name evidence="7" type="ORF">FIV41_30570</name>
</gene>
<dbReference type="GO" id="GO:0042866">
    <property type="term" value="P:pyruvate biosynthetic process"/>
    <property type="evidence" value="ECO:0007669"/>
    <property type="project" value="UniProtKB-UniRule"/>
</dbReference>
<dbReference type="Gene3D" id="3.20.20.60">
    <property type="entry name" value="Phosphoenolpyruvate-binding domains"/>
    <property type="match status" value="1"/>
</dbReference>
<keyword evidence="3 6" id="KW-0210">Decarboxylase</keyword>
<comment type="cofactor">
    <cofactor evidence="6">
        <name>Mg(2+)</name>
        <dbReference type="ChEBI" id="CHEBI:18420"/>
    </cofactor>
    <text evidence="6">Binds 1 Mg(2+) ion per subunit.</text>
</comment>
<comment type="function">
    <text evidence="6">Catalyzes the decarboxylation of oxaloacetate into pyruvate. Seems to play a role in maintaining cellular concentrations of bicarbonate and pyruvate.</text>
</comment>
<evidence type="ECO:0000256" key="5">
    <source>
        <dbReference type="ARBA" id="ARBA00023239"/>
    </source>
</evidence>
<dbReference type="InterPro" id="IPR023687">
    <property type="entry name" value="Oxaloacetate_deCOase_bac"/>
</dbReference>
<feature type="binding site" evidence="6">
    <location>
        <position position="159"/>
    </location>
    <ligand>
        <name>substrate</name>
    </ligand>
</feature>
<accession>A0A9X9BLQ8</accession>
<keyword evidence="2 6" id="KW-0479">Metal-binding</keyword>
<feature type="binding site" evidence="6">
    <location>
        <position position="50"/>
    </location>
    <ligand>
        <name>substrate</name>
    </ligand>
</feature>
<dbReference type="AlphaFoldDB" id="A0A9X9BLQ8"/>
<comment type="similarity">
    <text evidence="6">Belongs to the isocitrate lyase family. Oxaloacetate decarboxylase subfamily.</text>
</comment>
<evidence type="ECO:0000256" key="3">
    <source>
        <dbReference type="ARBA" id="ARBA00022793"/>
    </source>
</evidence>
<dbReference type="Pfam" id="PF13714">
    <property type="entry name" value="PEP_mutase"/>
    <property type="match status" value="1"/>
</dbReference>
<dbReference type="GO" id="GO:0046421">
    <property type="term" value="F:methylisocitrate lyase activity"/>
    <property type="evidence" value="ECO:0007669"/>
    <property type="project" value="TreeGrafter"/>
</dbReference>
<dbReference type="GO" id="GO:0019629">
    <property type="term" value="P:propionate catabolic process, 2-methylcitrate cycle"/>
    <property type="evidence" value="ECO:0007669"/>
    <property type="project" value="TreeGrafter"/>
</dbReference>
<keyword evidence="4 6" id="KW-0460">Magnesium</keyword>
<sequence length="292" mass="31489">MIERSHHELRKTFGDLLHGTACKFAASVFDPISVRMASDLGFEVAIQGGSVASLQVLGAPDIALLTLDEYVEQVSRVGRASQIPIIGDADHGFGNALNVMRTVTELQKAGVAALTLEDTHLPAKYDEQSNVLIERQEAAAKIYAARFARSDDALSIIARTNVAATTLEDSIARTAAYQKAGADAICLVGVKDFQHLEALTAHLSVPIMLINYGNPALSDVEKLSAANVRVVVNGHAPYLSAIKATYEALREQSGTHASELSLPELLSKYTLSDNYREWAKTYLKSGYDSNCP</sequence>
<evidence type="ECO:0000256" key="1">
    <source>
        <dbReference type="ARBA" id="ARBA00005838"/>
    </source>
</evidence>
<reference evidence="7 8" key="1">
    <citation type="submission" date="2019-06" db="EMBL/GenBank/DDBJ databases">
        <title>Pseudomonas bimorpha sp. nov. isolated from bovine raw milk and skim milk concentrate.</title>
        <authorList>
            <person name="Hofmann K."/>
            <person name="Huptas C."/>
            <person name="Doll E."/>
            <person name="Scherer S."/>
            <person name="Wenning M."/>
        </authorList>
    </citation>
    <scope>NUCLEOTIDE SEQUENCE [LARGE SCALE GENOMIC DNA]</scope>
    <source>
        <strain evidence="7 8">DSM 13124</strain>
    </source>
</reference>
<comment type="caution">
    <text evidence="7">The sequence shown here is derived from an EMBL/GenBank/DDBJ whole genome shotgun (WGS) entry which is preliminary data.</text>
</comment>
<evidence type="ECO:0000256" key="6">
    <source>
        <dbReference type="HAMAP-Rule" id="MF_01299"/>
    </source>
</evidence>
<proteinExistence type="inferred from homology"/>
<comment type="catalytic activity">
    <reaction evidence="6">
        <text>oxaloacetate + H(+) = pyruvate + CO2</text>
        <dbReference type="Rhea" id="RHEA:15641"/>
        <dbReference type="ChEBI" id="CHEBI:15361"/>
        <dbReference type="ChEBI" id="CHEBI:15378"/>
        <dbReference type="ChEBI" id="CHEBI:16452"/>
        <dbReference type="ChEBI" id="CHEBI:16526"/>
        <dbReference type="EC" id="4.1.1.112"/>
    </reaction>
</comment>
<dbReference type="HAMAP" id="MF_01299">
    <property type="entry name" value="OadC"/>
    <property type="match status" value="1"/>
</dbReference>
<evidence type="ECO:0000313" key="7">
    <source>
        <dbReference type="EMBL" id="TWR50658.1"/>
    </source>
</evidence>
<comment type="subunit">
    <text evidence="6">Homotetramer; dimer of dimers.</text>
</comment>
<dbReference type="GO" id="GO:0006107">
    <property type="term" value="P:oxaloacetate metabolic process"/>
    <property type="evidence" value="ECO:0007669"/>
    <property type="project" value="UniProtKB-UniRule"/>
</dbReference>
<name>A0A9X9BLQ8_PSEMA</name>
<dbReference type="GO" id="GO:0008948">
    <property type="term" value="F:oxaloacetate decarboxylase activity"/>
    <property type="evidence" value="ECO:0007669"/>
    <property type="project" value="UniProtKB-UniRule"/>
</dbReference>
<comment type="similarity">
    <text evidence="1">Belongs to the isocitrate lyase/PEP mutase superfamily. Oxaloacetate decarboxylase family.</text>
</comment>
<evidence type="ECO:0000256" key="4">
    <source>
        <dbReference type="ARBA" id="ARBA00022842"/>
    </source>
</evidence>
<evidence type="ECO:0000313" key="8">
    <source>
        <dbReference type="Proteomes" id="UP000316123"/>
    </source>
</evidence>
<dbReference type="SUPFAM" id="SSF51621">
    <property type="entry name" value="Phosphoenolpyruvate/pyruvate domain"/>
    <property type="match status" value="1"/>
</dbReference>
<dbReference type="EMBL" id="VFEQ01000035">
    <property type="protein sequence ID" value="TWR50658.1"/>
    <property type="molecule type" value="Genomic_DNA"/>
</dbReference>
<feature type="binding site" evidence="6">
    <location>
        <position position="235"/>
    </location>
    <ligand>
        <name>substrate</name>
    </ligand>
</feature>
<dbReference type="RefSeq" id="WP_027603414.1">
    <property type="nucleotide sequence ID" value="NZ_FNSU01000002.1"/>
</dbReference>